<sequence length="429" mass="49193">MASRPPASLQVISSLFTEEVLLQIVQKAVKDDDSSMEDFKVTYATAPGEGYLGIVYRITAAVLTKGETKQISLIAKGLPSNLARRKTWKIPSFFRNEILFYDHVLPIMQEYELRKRKAGWSKTFLPFPVCPWSYCDGERDFIVMLDLGMDGFGICDRTQGFNHFHCEEALKMLARFHATSLAMKDQEPETFQKMTKDFVEPYYRLDYEDWYKGFLKNLQEVAIDAVKKIYPDSVYVEKMEAFANDGQYKVMCELVKPVGPFSVPNHGDAWGPNFLYRYDDDNRSSPSDIRLLDFQLMRLGSPVLDLLFFLYSVTTAKERDDNGWSNLLKCYHTALSDALSDFGSDPHKVFPYDEFLKEIQKLGKYGLGMGIESVPLSMVESENVNDLDAIEGTEEVPLHNYWKVDFIQHEAGLRRVADLVKFTVDQGFI</sequence>
<keyword evidence="3" id="KW-1185">Reference proteome</keyword>
<dbReference type="SMART" id="SM00587">
    <property type="entry name" value="CHK"/>
    <property type="match status" value="1"/>
</dbReference>
<gene>
    <name evidence="2" type="ORF">CLODIP_2_CD15950</name>
</gene>
<dbReference type="Proteomes" id="UP000494165">
    <property type="component" value="Unassembled WGS sequence"/>
</dbReference>
<dbReference type="OrthoDB" id="5396515at2759"/>
<protein>
    <recommendedName>
        <fullName evidence="1">CHK kinase-like domain-containing protein</fullName>
    </recommendedName>
</protein>
<dbReference type="EMBL" id="CADEPI010000026">
    <property type="protein sequence ID" value="CAB3366615.1"/>
    <property type="molecule type" value="Genomic_DNA"/>
</dbReference>
<feature type="domain" description="CHK kinase-like" evidence="1">
    <location>
        <begin position="142"/>
        <end position="341"/>
    </location>
</feature>
<evidence type="ECO:0000313" key="2">
    <source>
        <dbReference type="EMBL" id="CAB3366615.1"/>
    </source>
</evidence>
<dbReference type="Gene3D" id="3.90.1200.10">
    <property type="match status" value="1"/>
</dbReference>
<dbReference type="InterPro" id="IPR004119">
    <property type="entry name" value="EcKL"/>
</dbReference>
<accession>A0A8S1CDZ4</accession>
<dbReference type="SUPFAM" id="SSF56112">
    <property type="entry name" value="Protein kinase-like (PK-like)"/>
    <property type="match status" value="1"/>
</dbReference>
<reference evidence="2 3" key="1">
    <citation type="submission" date="2020-04" db="EMBL/GenBank/DDBJ databases">
        <authorList>
            <person name="Alioto T."/>
            <person name="Alioto T."/>
            <person name="Gomez Garrido J."/>
        </authorList>
    </citation>
    <scope>NUCLEOTIDE SEQUENCE [LARGE SCALE GENOMIC DNA]</scope>
</reference>
<dbReference type="InterPro" id="IPR011009">
    <property type="entry name" value="Kinase-like_dom_sf"/>
</dbReference>
<evidence type="ECO:0000313" key="3">
    <source>
        <dbReference type="Proteomes" id="UP000494165"/>
    </source>
</evidence>
<name>A0A8S1CDZ4_9INSE</name>
<proteinExistence type="predicted"/>
<dbReference type="AlphaFoldDB" id="A0A8S1CDZ4"/>
<dbReference type="PANTHER" id="PTHR11012">
    <property type="entry name" value="PROTEIN KINASE-LIKE DOMAIN-CONTAINING"/>
    <property type="match status" value="1"/>
</dbReference>
<dbReference type="PANTHER" id="PTHR11012:SF57">
    <property type="entry name" value="LD10016P"/>
    <property type="match status" value="1"/>
</dbReference>
<dbReference type="InterPro" id="IPR015897">
    <property type="entry name" value="CHK_kinase-like"/>
</dbReference>
<comment type="caution">
    <text evidence="2">The sequence shown here is derived from an EMBL/GenBank/DDBJ whole genome shotgun (WGS) entry which is preliminary data.</text>
</comment>
<organism evidence="2 3">
    <name type="scientific">Cloeon dipterum</name>
    <dbReference type="NCBI Taxonomy" id="197152"/>
    <lineage>
        <taxon>Eukaryota</taxon>
        <taxon>Metazoa</taxon>
        <taxon>Ecdysozoa</taxon>
        <taxon>Arthropoda</taxon>
        <taxon>Hexapoda</taxon>
        <taxon>Insecta</taxon>
        <taxon>Pterygota</taxon>
        <taxon>Palaeoptera</taxon>
        <taxon>Ephemeroptera</taxon>
        <taxon>Pisciforma</taxon>
        <taxon>Baetidae</taxon>
        <taxon>Cloeon</taxon>
    </lineage>
</organism>
<evidence type="ECO:0000259" key="1">
    <source>
        <dbReference type="SMART" id="SM00587"/>
    </source>
</evidence>
<dbReference type="Pfam" id="PF02958">
    <property type="entry name" value="EcKL"/>
    <property type="match status" value="1"/>
</dbReference>